<evidence type="ECO:0000256" key="6">
    <source>
        <dbReference type="PROSITE-ProRule" id="PRU00239"/>
    </source>
</evidence>
<organism evidence="9">
    <name type="scientific">Caenorhabditis remanei</name>
    <name type="common">Caenorhabditis vulgaris</name>
    <dbReference type="NCBI Taxonomy" id="31234"/>
    <lineage>
        <taxon>Eukaryota</taxon>
        <taxon>Metazoa</taxon>
        <taxon>Ecdysozoa</taxon>
        <taxon>Nematoda</taxon>
        <taxon>Chromadorea</taxon>
        <taxon>Rhabditida</taxon>
        <taxon>Rhabditina</taxon>
        <taxon>Rhabditomorpha</taxon>
        <taxon>Rhabditoidea</taxon>
        <taxon>Rhabditidae</taxon>
        <taxon>Peloderinae</taxon>
        <taxon>Caenorhabditis</taxon>
    </lineage>
</organism>
<dbReference type="OrthoDB" id="5781632at2759"/>
<evidence type="ECO:0000313" key="9">
    <source>
        <dbReference type="Proteomes" id="UP000008281"/>
    </source>
</evidence>
<dbReference type="PANTHER" id="PTHR10183">
    <property type="entry name" value="CALPAIN"/>
    <property type="match status" value="1"/>
</dbReference>
<dbReference type="OMA" id="QYDYSEM"/>
<dbReference type="Proteomes" id="UP000008281">
    <property type="component" value="Unassembled WGS sequence"/>
</dbReference>
<dbReference type="PRINTS" id="PR00704">
    <property type="entry name" value="CALPAIN"/>
</dbReference>
<feature type="domain" description="Calpain catalytic" evidence="7">
    <location>
        <begin position="86"/>
        <end position="385"/>
    </location>
</feature>
<dbReference type="InterPro" id="IPR038765">
    <property type="entry name" value="Papain-like_cys_pep_sf"/>
</dbReference>
<feature type="active site" evidence="5">
    <location>
        <position position="306"/>
    </location>
</feature>
<sequence>MQFFIVAKSESNKKLLLQNFQISFDFLMINQYSVYFHWIIKRTFSFPISPMSTFCVEFHPSKEEIFQKSDDECREHAELFRAVGGVYFDEDFLPNAKSLGKIITDLGKADFENLNDPWYPPSRFFKNGWSVYDNAWPFHVTQGRLGDCWLVAAIMCLARRKDLLEHILPKKEYTRDCGIVQVRLFVDGKWEVIKIDYHIPQDDGRMRFLRNSTNQLWAALIEKAYAKVLGTYGHLVGGHSNNAFRVFTGSHGRRIPFTKDADPDKMWEDFIRYYSSNSLMAAATPNFEKDSEGEKLYESVGIDNNHAYPMLDFQEIDGGRHRLIQLGCSNSERWKGKWSDLPAYPNDVTHTFTDAERAACEKKTFWIEIADFLQYFHCLYVCEYRLKWAEQCFTQHIHRQPDDETQILKMVVRERQEFVIEVGRRQDDHGKHTLFLNIHKSTRDNKCGELLLTFNEYSDRISTEQFYLDPGTYFVVFYNYPVYDQLEIVILDWVVRSPKPFDTTVSLDFVAFPFSTLIDSVQQVILKYGNVEKREEDTIVIYNWKNADCCLILVENLMKWTHVRVNVNNMSNSESLDYWTLKDKERWWPVPPLSKCIVAYFQNRKVGLPAGHVKIEVGFPVF</sequence>
<dbReference type="CDD" id="cd00044">
    <property type="entry name" value="CysPc"/>
    <property type="match status" value="1"/>
</dbReference>
<dbReference type="HOGENOM" id="CLU_003001_2_0_1"/>
<reference evidence="8" key="1">
    <citation type="submission" date="2007-07" db="EMBL/GenBank/DDBJ databases">
        <title>PCAP assembly of the Caenorhabditis remanei genome.</title>
        <authorList>
            <consortium name="The Caenorhabditis remanei Sequencing Consortium"/>
            <person name="Wilson R.K."/>
        </authorList>
    </citation>
    <scope>NUCLEOTIDE SEQUENCE [LARGE SCALE GENOMIC DNA]</scope>
    <source>
        <strain evidence="8">PB4641</strain>
    </source>
</reference>
<dbReference type="eggNOG" id="KOG0045">
    <property type="taxonomic scope" value="Eukaryota"/>
</dbReference>
<dbReference type="GeneID" id="9799686"/>
<dbReference type="GO" id="GO:0004198">
    <property type="term" value="F:calcium-dependent cysteine-type endopeptidase activity"/>
    <property type="evidence" value="ECO:0007669"/>
    <property type="project" value="InterPro"/>
</dbReference>
<gene>
    <name evidence="8" type="ORF">CRE_06153</name>
</gene>
<evidence type="ECO:0000256" key="1">
    <source>
        <dbReference type="ARBA" id="ARBA00007623"/>
    </source>
</evidence>
<evidence type="ECO:0000256" key="2">
    <source>
        <dbReference type="ARBA" id="ARBA00022670"/>
    </source>
</evidence>
<evidence type="ECO:0000256" key="3">
    <source>
        <dbReference type="ARBA" id="ARBA00022801"/>
    </source>
</evidence>
<dbReference type="SUPFAM" id="SSF54001">
    <property type="entry name" value="Cysteine proteinases"/>
    <property type="match status" value="1"/>
</dbReference>
<dbReference type="PANTHER" id="PTHR10183:SF382">
    <property type="entry name" value="CALPAIN-15"/>
    <property type="match status" value="1"/>
</dbReference>
<comment type="caution">
    <text evidence="6">Lacks conserved residue(s) required for the propagation of feature annotation.</text>
</comment>
<dbReference type="PROSITE" id="PS50203">
    <property type="entry name" value="CALPAIN_CAT"/>
    <property type="match status" value="1"/>
</dbReference>
<dbReference type="Pfam" id="PF00648">
    <property type="entry name" value="Peptidase_C2"/>
    <property type="match status" value="1"/>
</dbReference>
<dbReference type="InterPro" id="IPR000169">
    <property type="entry name" value="Pept_cys_AS"/>
</dbReference>
<keyword evidence="3" id="KW-0378">Hydrolase</keyword>
<dbReference type="InterPro" id="IPR001300">
    <property type="entry name" value="Peptidase_C2_calpain_cat"/>
</dbReference>
<keyword evidence="9" id="KW-1185">Reference proteome</keyword>
<accession>E3NGV9</accession>
<dbReference type="GO" id="GO:0006508">
    <property type="term" value="P:proteolysis"/>
    <property type="evidence" value="ECO:0007669"/>
    <property type="project" value="UniProtKB-KW"/>
</dbReference>
<dbReference type="CTD" id="9799686"/>
<keyword evidence="4" id="KW-0788">Thiol protease</keyword>
<dbReference type="PROSITE" id="PS00139">
    <property type="entry name" value="THIOL_PROTEASE_CYS"/>
    <property type="match status" value="1"/>
</dbReference>
<dbReference type="EMBL" id="DS268660">
    <property type="protein sequence ID" value="EFO97467.1"/>
    <property type="molecule type" value="Genomic_DNA"/>
</dbReference>
<dbReference type="Gene3D" id="3.90.70.10">
    <property type="entry name" value="Cysteine proteinases"/>
    <property type="match status" value="1"/>
</dbReference>
<dbReference type="SMART" id="SM00230">
    <property type="entry name" value="CysPc"/>
    <property type="match status" value="1"/>
</dbReference>
<dbReference type="KEGG" id="crq:GCK72_015941"/>
<comment type="similarity">
    <text evidence="1">Belongs to the peptidase C2 family.</text>
</comment>
<proteinExistence type="inferred from homology"/>
<name>E3NGV9_CAERE</name>
<evidence type="ECO:0000256" key="5">
    <source>
        <dbReference type="PIRSR" id="PIRSR622684-1"/>
    </source>
</evidence>
<evidence type="ECO:0000256" key="4">
    <source>
        <dbReference type="ARBA" id="ARBA00022807"/>
    </source>
</evidence>
<dbReference type="RefSeq" id="XP_003092360.2">
    <property type="nucleotide sequence ID" value="XM_003092312.2"/>
</dbReference>
<dbReference type="GO" id="GO:0005737">
    <property type="term" value="C:cytoplasm"/>
    <property type="evidence" value="ECO:0007669"/>
    <property type="project" value="TreeGrafter"/>
</dbReference>
<dbReference type="STRING" id="31234.E3NGV9"/>
<protein>
    <recommendedName>
        <fullName evidence="7">Calpain catalytic domain-containing protein</fullName>
    </recommendedName>
</protein>
<evidence type="ECO:0000313" key="8">
    <source>
        <dbReference type="EMBL" id="EFO97467.1"/>
    </source>
</evidence>
<dbReference type="AlphaFoldDB" id="E3NGV9"/>
<keyword evidence="2" id="KW-0645">Protease</keyword>
<evidence type="ECO:0000259" key="7">
    <source>
        <dbReference type="PROSITE" id="PS50203"/>
    </source>
</evidence>
<feature type="active site" evidence="5">
    <location>
        <position position="148"/>
    </location>
</feature>
<dbReference type="InParanoid" id="E3NGV9"/>
<dbReference type="InterPro" id="IPR022684">
    <property type="entry name" value="Calpain_cysteine_protease"/>
</dbReference>